<evidence type="ECO:0008006" key="4">
    <source>
        <dbReference type="Google" id="ProtNLM"/>
    </source>
</evidence>
<organism evidence="2 3">
    <name type="scientific">Flavobacterium chungnamense</name>
    <dbReference type="NCBI Taxonomy" id="706182"/>
    <lineage>
        <taxon>Bacteria</taxon>
        <taxon>Pseudomonadati</taxon>
        <taxon>Bacteroidota</taxon>
        <taxon>Flavobacteriia</taxon>
        <taxon>Flavobacteriales</taxon>
        <taxon>Flavobacteriaceae</taxon>
        <taxon>Flavobacterium</taxon>
    </lineage>
</organism>
<feature type="signal peptide" evidence="1">
    <location>
        <begin position="1"/>
        <end position="23"/>
    </location>
</feature>
<sequence>MRNKFLKYVMIGICLIFSGKSFSQSIQTIEDIGLFLTDATFYSEKYITPATDAAVYQASSNWMTSPKKRKLYDVTLSLHGNLFFVPKRDRSFEIKNSDFSFFTIENNSSATVPTALGSDSQYYLIGEIDNNQVRIETPKGVNQETIFYPYLQGSISLWKGFEAVVKFSSKVKLKRGDYQVYGFGLKHNFSQYFKSLESKKIHLAGLVAYSKEEISFGFLDTYTNYGNLGINEITGEVDTWQFQLSASKEWKRFELMTSFIANQSDFKYYLSGPKGEIENVIPVQYILNEKLKDIYKSKFNTIGEISGRYQFSKIYVQTSFAFGKFVNTNLSVQYEF</sequence>
<keyword evidence="1" id="KW-0732">Signal</keyword>
<dbReference type="EMBL" id="BAABCS010000014">
    <property type="protein sequence ID" value="GAA4048133.1"/>
    <property type="molecule type" value="Genomic_DNA"/>
</dbReference>
<dbReference type="InterPro" id="IPR046495">
    <property type="entry name" value="DUF6588"/>
</dbReference>
<keyword evidence="3" id="KW-1185">Reference proteome</keyword>
<reference evidence="3" key="1">
    <citation type="journal article" date="2019" name="Int. J. Syst. Evol. Microbiol.">
        <title>The Global Catalogue of Microorganisms (GCM) 10K type strain sequencing project: providing services to taxonomists for standard genome sequencing and annotation.</title>
        <authorList>
            <consortium name="The Broad Institute Genomics Platform"/>
            <consortium name="The Broad Institute Genome Sequencing Center for Infectious Disease"/>
            <person name="Wu L."/>
            <person name="Ma J."/>
        </authorList>
    </citation>
    <scope>NUCLEOTIDE SEQUENCE [LARGE SCALE GENOMIC DNA]</scope>
    <source>
        <strain evidence="3">JCM 17068</strain>
    </source>
</reference>
<dbReference type="Pfam" id="PF20230">
    <property type="entry name" value="DUF6588"/>
    <property type="match status" value="1"/>
</dbReference>
<proteinExistence type="predicted"/>
<feature type="chain" id="PRO_5047319394" description="Porin" evidence="1">
    <location>
        <begin position="24"/>
        <end position="336"/>
    </location>
</feature>
<evidence type="ECO:0000256" key="1">
    <source>
        <dbReference type="SAM" id="SignalP"/>
    </source>
</evidence>
<protein>
    <recommendedName>
        <fullName evidence="4">Porin</fullName>
    </recommendedName>
</protein>
<gene>
    <name evidence="2" type="ORF">GCM10022388_12110</name>
</gene>
<evidence type="ECO:0000313" key="3">
    <source>
        <dbReference type="Proteomes" id="UP001500426"/>
    </source>
</evidence>
<accession>A0ABP7UNZ7</accession>
<name>A0ABP7UNZ7_9FLAO</name>
<dbReference type="Proteomes" id="UP001500426">
    <property type="component" value="Unassembled WGS sequence"/>
</dbReference>
<evidence type="ECO:0000313" key="2">
    <source>
        <dbReference type="EMBL" id="GAA4048133.1"/>
    </source>
</evidence>
<comment type="caution">
    <text evidence="2">The sequence shown here is derived from an EMBL/GenBank/DDBJ whole genome shotgun (WGS) entry which is preliminary data.</text>
</comment>